<dbReference type="STRING" id="990712.SAMN05216257_103426"/>
<reference evidence="2" key="1">
    <citation type="submission" date="2016-10" db="EMBL/GenBank/DDBJ databases">
        <authorList>
            <person name="Varghese N."/>
            <person name="Submissions S."/>
        </authorList>
    </citation>
    <scope>NUCLEOTIDE SEQUENCE [LARGE SCALE GENOMIC DNA]</scope>
    <source>
        <strain evidence="2">CGMCC 1.10789</strain>
    </source>
</reference>
<name>A0A1G9DBT8_9RHOB</name>
<accession>A0A1G9DBT8</accession>
<dbReference type="Proteomes" id="UP000199328">
    <property type="component" value="Unassembled WGS sequence"/>
</dbReference>
<keyword evidence="2" id="KW-1185">Reference proteome</keyword>
<sequence length="173" mass="18838">MTGRVVHLLTGGAVSLALFLAVAAVSQWPSWQSVPDEAAVIRLSLRHGGVRACRPASEEELARLPPNMRLREICDRRRAPVHVRLVLDGQALIDRAVPPSGLWGTGPSRLYARFAVPAGPHQIALWLAENPEGDGARWELARQVTLTPGENLAIDFDTEAGGFVFHEGRREDG</sequence>
<proteinExistence type="predicted"/>
<evidence type="ECO:0000313" key="2">
    <source>
        <dbReference type="Proteomes" id="UP000199328"/>
    </source>
</evidence>
<dbReference type="AlphaFoldDB" id="A0A1G9DBT8"/>
<organism evidence="1 2">
    <name type="scientific">Meinhardsimonia xiamenensis</name>
    <dbReference type="NCBI Taxonomy" id="990712"/>
    <lineage>
        <taxon>Bacteria</taxon>
        <taxon>Pseudomonadati</taxon>
        <taxon>Pseudomonadota</taxon>
        <taxon>Alphaproteobacteria</taxon>
        <taxon>Rhodobacterales</taxon>
        <taxon>Paracoccaceae</taxon>
        <taxon>Meinhardsimonia</taxon>
    </lineage>
</organism>
<dbReference type="EMBL" id="FNFV01000003">
    <property type="protein sequence ID" value="SDK61283.1"/>
    <property type="molecule type" value="Genomic_DNA"/>
</dbReference>
<dbReference type="RefSeq" id="WP_092500177.1">
    <property type="nucleotide sequence ID" value="NZ_FNFV01000003.1"/>
</dbReference>
<evidence type="ECO:0000313" key="1">
    <source>
        <dbReference type="EMBL" id="SDK61283.1"/>
    </source>
</evidence>
<dbReference type="OrthoDB" id="7862146at2"/>
<gene>
    <name evidence="1" type="ORF">SAMN05216257_103426</name>
</gene>
<protein>
    <submittedName>
        <fullName evidence="1">Uncharacterized protein</fullName>
    </submittedName>
</protein>